<keyword evidence="3" id="KW-1185">Reference proteome</keyword>
<protein>
    <submittedName>
        <fullName evidence="2">Uncharacterized protein</fullName>
    </submittedName>
</protein>
<dbReference type="AlphaFoldDB" id="A0AAV9Z426"/>
<name>A0AAV9Z426_9AGAR</name>
<feature type="compositionally biased region" description="Polar residues" evidence="1">
    <location>
        <begin position="234"/>
        <end position="246"/>
    </location>
</feature>
<feature type="compositionally biased region" description="Polar residues" evidence="1">
    <location>
        <begin position="354"/>
        <end position="363"/>
    </location>
</feature>
<reference evidence="2 3" key="1">
    <citation type="journal article" date="2024" name="J Genomics">
        <title>Draft genome sequencing and assembly of Favolaschia claudopus CIRM-BRFM 2984 isolated from oak limbs.</title>
        <authorList>
            <person name="Navarro D."/>
            <person name="Drula E."/>
            <person name="Chaduli D."/>
            <person name="Cazenave R."/>
            <person name="Ahrendt S."/>
            <person name="Wang J."/>
            <person name="Lipzen A."/>
            <person name="Daum C."/>
            <person name="Barry K."/>
            <person name="Grigoriev I.V."/>
            <person name="Favel A."/>
            <person name="Rosso M.N."/>
            <person name="Martin F."/>
        </authorList>
    </citation>
    <scope>NUCLEOTIDE SEQUENCE [LARGE SCALE GENOMIC DNA]</scope>
    <source>
        <strain evidence="2 3">CIRM-BRFM 2984</strain>
    </source>
</reference>
<feature type="region of interest" description="Disordered" evidence="1">
    <location>
        <begin position="231"/>
        <end position="278"/>
    </location>
</feature>
<accession>A0AAV9Z426</accession>
<feature type="compositionally biased region" description="Basic residues" evidence="1">
    <location>
        <begin position="172"/>
        <end position="184"/>
    </location>
</feature>
<dbReference type="Proteomes" id="UP001362999">
    <property type="component" value="Unassembled WGS sequence"/>
</dbReference>
<evidence type="ECO:0000313" key="3">
    <source>
        <dbReference type="Proteomes" id="UP001362999"/>
    </source>
</evidence>
<organism evidence="2 3">
    <name type="scientific">Favolaschia claudopus</name>
    <dbReference type="NCBI Taxonomy" id="2862362"/>
    <lineage>
        <taxon>Eukaryota</taxon>
        <taxon>Fungi</taxon>
        <taxon>Dikarya</taxon>
        <taxon>Basidiomycota</taxon>
        <taxon>Agaricomycotina</taxon>
        <taxon>Agaricomycetes</taxon>
        <taxon>Agaricomycetidae</taxon>
        <taxon>Agaricales</taxon>
        <taxon>Marasmiineae</taxon>
        <taxon>Mycenaceae</taxon>
        <taxon>Favolaschia</taxon>
    </lineage>
</organism>
<dbReference type="EMBL" id="JAWWNJ010000215">
    <property type="protein sequence ID" value="KAK6971313.1"/>
    <property type="molecule type" value="Genomic_DNA"/>
</dbReference>
<feature type="region of interest" description="Disordered" evidence="1">
    <location>
        <begin position="351"/>
        <end position="399"/>
    </location>
</feature>
<feature type="region of interest" description="Disordered" evidence="1">
    <location>
        <begin position="132"/>
        <end position="194"/>
    </location>
</feature>
<evidence type="ECO:0000313" key="2">
    <source>
        <dbReference type="EMBL" id="KAK6971313.1"/>
    </source>
</evidence>
<feature type="compositionally biased region" description="Basic and acidic residues" evidence="1">
    <location>
        <begin position="364"/>
        <end position="375"/>
    </location>
</feature>
<comment type="caution">
    <text evidence="2">The sequence shown here is derived from an EMBL/GenBank/DDBJ whole genome shotgun (WGS) entry which is preliminary data.</text>
</comment>
<gene>
    <name evidence="2" type="ORF">R3P38DRAFT_3242636</name>
</gene>
<evidence type="ECO:0000256" key="1">
    <source>
        <dbReference type="SAM" id="MobiDB-lite"/>
    </source>
</evidence>
<sequence length="418" mass="47122">MRDDREGEGPKAIQYYYRIVMQRIGESPRRCFWPLSEASALSLTPEEEEEAVVNEGRPGRTRTEIRRIRTDGGQRRRADNLHASSVLVASLYPLLPAYTGIQGHERHQEGGESEDPDMHMITRRCILETGSSSKGILQAKRDPQGSSPPLKTRRKEQIALRLPPHPPWIRFTKSRRTRHRNRQRQRTDEPHAPSVLMASMYPVFTVIRALKYMSDTRKADTDIITGRCIHKARSSQGHPSKTTPGHTSPAIRSGSHTPYPRPPLKTRRKVQTPLRDSTDRCRSLDTVILVAYTFPVPDFAHDPPEVPPSLEPVIASPTSPQAHIRPGPVFPPSKPGKTTTSLIATAPLTPLAMTHSQPPSSSRVKVEKVDREERRKHPLQYIDPTKATQEKRSSMIHGQDTVYLYPTPYTSSASRLRG</sequence>
<proteinExistence type="predicted"/>